<dbReference type="PANTHER" id="PTHR44943:SF8">
    <property type="entry name" value="TPR REPEAT-CONTAINING PROTEIN MJ0263"/>
    <property type="match status" value="1"/>
</dbReference>
<dbReference type="EMBL" id="JACRUM010000004">
    <property type="protein sequence ID" value="MBC5863437.1"/>
    <property type="molecule type" value="Genomic_DNA"/>
</dbReference>
<dbReference type="PANTHER" id="PTHR44943">
    <property type="entry name" value="CELLULOSE SYNTHASE OPERON PROTEIN C"/>
    <property type="match status" value="1"/>
</dbReference>
<keyword evidence="6" id="KW-1185">Reference proteome</keyword>
<keyword evidence="4" id="KW-0472">Membrane</keyword>
<name>A0ABR7JG44_9FLAO</name>
<evidence type="ECO:0000256" key="3">
    <source>
        <dbReference type="PROSITE-ProRule" id="PRU00339"/>
    </source>
</evidence>
<evidence type="ECO:0000313" key="6">
    <source>
        <dbReference type="Proteomes" id="UP000621670"/>
    </source>
</evidence>
<dbReference type="Pfam" id="PF13431">
    <property type="entry name" value="TPR_17"/>
    <property type="match status" value="1"/>
</dbReference>
<dbReference type="Pfam" id="PF14559">
    <property type="entry name" value="TPR_19"/>
    <property type="match status" value="1"/>
</dbReference>
<dbReference type="PROSITE" id="PS50005">
    <property type="entry name" value="TPR"/>
    <property type="match status" value="1"/>
</dbReference>
<dbReference type="InterPro" id="IPR051685">
    <property type="entry name" value="Ycf3/AcsC/BcsC/TPR_MFPF"/>
</dbReference>
<feature type="transmembrane region" description="Helical" evidence="4">
    <location>
        <begin position="361"/>
        <end position="382"/>
    </location>
</feature>
<evidence type="ECO:0000313" key="5">
    <source>
        <dbReference type="EMBL" id="MBC5863437.1"/>
    </source>
</evidence>
<sequence length="412" mass="46343">MTDVIMERAYVLFQQKRYVEAEKSILEVLAIEPGNIQCLLMLAEIKIDSDRIEEALSIVNDAIGLDPDFDPLYHTKARILLEKGQPDAALQVLNEALILDPYEPDYYALQGFILNIKKNFTAALEAAYQALAIDASHILGLNVRSTALLKLNRKEDSFATIEEALEQDPNNANTHANYGWGLLEKGQNEKALVHFRESLKNNPNSEYAQAGMAEALKAKYILYRWFLRYSFWMQNMTSKNQWVFIIGFYLSTKGLRALANTNEVLDTYLSPIIVLLAIFAFSTWVIGPLSNLLFRLNPYGKHLLTSTEIKCANWVGGSLLLLLIGLGVLFVNMNLGTVLIAFGFSMMLPLGKLYAKPRLFFTSYAIGLALLGFASIAVVVATNELYSIFSAIYIIAFIAFQWLSNFFIIRNN</sequence>
<dbReference type="Gene3D" id="1.25.40.10">
    <property type="entry name" value="Tetratricopeptide repeat domain"/>
    <property type="match status" value="1"/>
</dbReference>
<keyword evidence="4" id="KW-1133">Transmembrane helix</keyword>
<reference evidence="5 6" key="1">
    <citation type="submission" date="2020-08" db="EMBL/GenBank/DDBJ databases">
        <title>Description of novel Flavobacterium F-400 isolate.</title>
        <authorList>
            <person name="Saticioglu I."/>
            <person name="Duman M."/>
            <person name="Altun S."/>
        </authorList>
    </citation>
    <scope>NUCLEOTIDE SEQUENCE [LARGE SCALE GENOMIC DNA]</scope>
    <source>
        <strain evidence="5 6">F-400</strain>
    </source>
</reference>
<evidence type="ECO:0000256" key="2">
    <source>
        <dbReference type="ARBA" id="ARBA00022803"/>
    </source>
</evidence>
<comment type="caution">
    <text evidence="5">The sequence shown here is derived from an EMBL/GenBank/DDBJ whole genome shotgun (WGS) entry which is preliminary data.</text>
</comment>
<accession>A0ABR7JG44</accession>
<feature type="transmembrane region" description="Helical" evidence="4">
    <location>
        <begin position="271"/>
        <end position="294"/>
    </location>
</feature>
<evidence type="ECO:0000256" key="1">
    <source>
        <dbReference type="ARBA" id="ARBA00022737"/>
    </source>
</evidence>
<feature type="transmembrane region" description="Helical" evidence="4">
    <location>
        <begin position="242"/>
        <end position="259"/>
    </location>
</feature>
<protein>
    <submittedName>
        <fullName evidence="5">Tetratricopeptide repeat protein</fullName>
    </submittedName>
</protein>
<gene>
    <name evidence="5" type="ORF">H8R26_08385</name>
</gene>
<dbReference type="Proteomes" id="UP000621670">
    <property type="component" value="Unassembled WGS sequence"/>
</dbReference>
<dbReference type="InterPro" id="IPR019734">
    <property type="entry name" value="TPR_rpt"/>
</dbReference>
<dbReference type="InterPro" id="IPR011990">
    <property type="entry name" value="TPR-like_helical_dom_sf"/>
</dbReference>
<feature type="transmembrane region" description="Helical" evidence="4">
    <location>
        <begin position="337"/>
        <end position="354"/>
    </location>
</feature>
<keyword evidence="4" id="KW-0812">Transmembrane</keyword>
<feature type="transmembrane region" description="Helical" evidence="4">
    <location>
        <begin position="314"/>
        <end position="331"/>
    </location>
</feature>
<keyword evidence="2 3" id="KW-0802">TPR repeat</keyword>
<keyword evidence="1" id="KW-0677">Repeat</keyword>
<evidence type="ECO:0000256" key="4">
    <source>
        <dbReference type="SAM" id="Phobius"/>
    </source>
</evidence>
<organism evidence="5 6">
    <name type="scientific">Flavobacterium turcicum</name>
    <dbReference type="NCBI Taxonomy" id="2764718"/>
    <lineage>
        <taxon>Bacteria</taxon>
        <taxon>Pseudomonadati</taxon>
        <taxon>Bacteroidota</taxon>
        <taxon>Flavobacteriia</taxon>
        <taxon>Flavobacteriales</taxon>
        <taxon>Flavobacteriaceae</taxon>
        <taxon>Flavobacterium</taxon>
    </lineage>
</organism>
<dbReference type="SMART" id="SM00028">
    <property type="entry name" value="TPR"/>
    <property type="match status" value="6"/>
</dbReference>
<dbReference type="RefSeq" id="WP_166136935.1">
    <property type="nucleotide sequence ID" value="NZ_JAAOBY010000005.1"/>
</dbReference>
<dbReference type="SUPFAM" id="SSF48452">
    <property type="entry name" value="TPR-like"/>
    <property type="match status" value="1"/>
</dbReference>
<proteinExistence type="predicted"/>
<feature type="repeat" description="TPR" evidence="3">
    <location>
        <begin position="172"/>
        <end position="205"/>
    </location>
</feature>
<feature type="transmembrane region" description="Helical" evidence="4">
    <location>
        <begin position="388"/>
        <end position="409"/>
    </location>
</feature>